<dbReference type="AlphaFoldDB" id="A0AAN1EL99"/>
<organism evidence="2 3">
    <name type="scientific">Rhizobium etli</name>
    <dbReference type="NCBI Taxonomy" id="29449"/>
    <lineage>
        <taxon>Bacteria</taxon>
        <taxon>Pseudomonadati</taxon>
        <taxon>Pseudomonadota</taxon>
        <taxon>Alphaproteobacteria</taxon>
        <taxon>Hyphomicrobiales</taxon>
        <taxon>Rhizobiaceae</taxon>
        <taxon>Rhizobium/Agrobacterium group</taxon>
        <taxon>Rhizobium</taxon>
    </lineage>
</organism>
<dbReference type="EMBL" id="CP020906">
    <property type="protein sequence ID" value="ARQ11684.1"/>
    <property type="molecule type" value="Genomic_DNA"/>
</dbReference>
<gene>
    <name evidence="2" type="ORF">NXC12_CH03718</name>
</gene>
<feature type="region of interest" description="Disordered" evidence="1">
    <location>
        <begin position="39"/>
        <end position="69"/>
    </location>
</feature>
<sequence>MVDSKQGEKHMTMNFVPRDIVIRHENEWQAIREGADKRIEIGKRKQPIGSPISGAASAGKNEPSASRPE</sequence>
<name>A0AAN1EL99_RHIET</name>
<accession>A0AAN1EL99</accession>
<dbReference type="Proteomes" id="UP000194159">
    <property type="component" value="Chromosome"/>
</dbReference>
<evidence type="ECO:0000313" key="2">
    <source>
        <dbReference type="EMBL" id="ARQ11684.1"/>
    </source>
</evidence>
<evidence type="ECO:0000313" key="3">
    <source>
        <dbReference type="Proteomes" id="UP000194159"/>
    </source>
</evidence>
<reference evidence="2 3" key="1">
    <citation type="submission" date="2017-04" db="EMBL/GenBank/DDBJ databases">
        <title>Complete genome sequences of Rhizobium genomic linages associated to common bean (phaseolus vulgaris).</title>
        <authorList>
            <person name="Santamaria R.I."/>
            <person name="Bustos P."/>
            <person name="Perez-Carrascal O."/>
            <person name="Martinez-Flores I."/>
            <person name="Juarez S."/>
            <person name="Lozano L."/>
            <person name="Miranda F."/>
            <person name="Vinuesa P."/>
            <person name="Martinez-Romero E."/>
            <person name="Cevallos M.A."/>
            <person name="Romero D."/>
            <person name="Davila G."/>
            <person name="Gonzalez V."/>
        </authorList>
    </citation>
    <scope>NUCLEOTIDE SEQUENCE [LARGE SCALE GENOMIC DNA]</scope>
    <source>
        <strain evidence="2 3">NXC12</strain>
    </source>
</reference>
<proteinExistence type="predicted"/>
<protein>
    <submittedName>
        <fullName evidence="2">Uncharacterized protein</fullName>
    </submittedName>
</protein>
<evidence type="ECO:0000256" key="1">
    <source>
        <dbReference type="SAM" id="MobiDB-lite"/>
    </source>
</evidence>